<keyword evidence="10" id="KW-0080">Bacteriocin transport</keyword>
<feature type="domain" description="Peptidase C39" evidence="14">
    <location>
        <begin position="23"/>
        <end position="142"/>
    </location>
</feature>
<keyword evidence="9 11" id="KW-0472">Membrane</keyword>
<evidence type="ECO:0000256" key="1">
    <source>
        <dbReference type="ARBA" id="ARBA00004651"/>
    </source>
</evidence>
<evidence type="ECO:0000313" key="15">
    <source>
        <dbReference type="EMBL" id="THD72593.1"/>
    </source>
</evidence>
<keyword evidence="8 11" id="KW-1133">Transmembrane helix</keyword>
<dbReference type="PANTHER" id="PTHR24221:SF654">
    <property type="entry name" value="ATP-BINDING CASSETTE SUB-FAMILY B MEMBER 6"/>
    <property type="match status" value="1"/>
</dbReference>
<dbReference type="SMART" id="SM00382">
    <property type="entry name" value="AAA"/>
    <property type="match status" value="1"/>
</dbReference>
<keyword evidence="5" id="KW-0547">Nucleotide-binding</keyword>
<dbReference type="GO" id="GO:0034040">
    <property type="term" value="F:ATPase-coupled lipid transmembrane transporter activity"/>
    <property type="evidence" value="ECO:0007669"/>
    <property type="project" value="TreeGrafter"/>
</dbReference>
<keyword evidence="7" id="KW-0653">Protein transport</keyword>
<dbReference type="Pfam" id="PF03412">
    <property type="entry name" value="Peptidase_C39"/>
    <property type="match status" value="1"/>
</dbReference>
<organism evidence="15 16">
    <name type="scientific">Thalassobius vesicularis</name>
    <dbReference type="NCBI Taxonomy" id="1294297"/>
    <lineage>
        <taxon>Bacteria</taxon>
        <taxon>Pseudomonadati</taxon>
        <taxon>Pseudomonadota</taxon>
        <taxon>Alphaproteobacteria</taxon>
        <taxon>Rhodobacterales</taxon>
        <taxon>Roseobacteraceae</taxon>
        <taxon>Thalassovita</taxon>
    </lineage>
</organism>
<feature type="domain" description="ABC transporter" evidence="12">
    <location>
        <begin position="487"/>
        <end position="720"/>
    </location>
</feature>
<feature type="transmembrane region" description="Helical" evidence="11">
    <location>
        <begin position="170"/>
        <end position="196"/>
    </location>
</feature>
<evidence type="ECO:0000256" key="5">
    <source>
        <dbReference type="ARBA" id="ARBA00022741"/>
    </source>
</evidence>
<dbReference type="SUPFAM" id="SSF90123">
    <property type="entry name" value="ABC transporter transmembrane region"/>
    <property type="match status" value="1"/>
</dbReference>
<dbReference type="GO" id="GO:0005524">
    <property type="term" value="F:ATP binding"/>
    <property type="evidence" value="ECO:0007669"/>
    <property type="project" value="UniProtKB-KW"/>
</dbReference>
<dbReference type="Pfam" id="PF00005">
    <property type="entry name" value="ABC_tran"/>
    <property type="match status" value="1"/>
</dbReference>
<dbReference type="SUPFAM" id="SSF52540">
    <property type="entry name" value="P-loop containing nucleoside triphosphate hydrolases"/>
    <property type="match status" value="1"/>
</dbReference>
<evidence type="ECO:0000256" key="7">
    <source>
        <dbReference type="ARBA" id="ARBA00022927"/>
    </source>
</evidence>
<proteinExistence type="predicted"/>
<dbReference type="InterPro" id="IPR039421">
    <property type="entry name" value="Type_1_exporter"/>
</dbReference>
<comment type="caution">
    <text evidence="15">The sequence shown here is derived from an EMBL/GenBank/DDBJ whole genome shotgun (WGS) entry which is preliminary data.</text>
</comment>
<dbReference type="EMBL" id="SSMD01000007">
    <property type="protein sequence ID" value="THD72593.1"/>
    <property type="molecule type" value="Genomic_DNA"/>
</dbReference>
<dbReference type="Gene3D" id="3.40.50.300">
    <property type="entry name" value="P-loop containing nucleotide triphosphate hydrolases"/>
    <property type="match status" value="1"/>
</dbReference>
<dbReference type="PROSITE" id="PS50893">
    <property type="entry name" value="ABC_TRANSPORTER_2"/>
    <property type="match status" value="1"/>
</dbReference>
<evidence type="ECO:0000256" key="11">
    <source>
        <dbReference type="SAM" id="Phobius"/>
    </source>
</evidence>
<evidence type="ECO:0000256" key="4">
    <source>
        <dbReference type="ARBA" id="ARBA00022692"/>
    </source>
</evidence>
<keyword evidence="6 15" id="KW-0067">ATP-binding</keyword>
<feature type="transmembrane region" description="Helical" evidence="11">
    <location>
        <begin position="297"/>
        <end position="329"/>
    </location>
</feature>
<dbReference type="GO" id="GO:0005886">
    <property type="term" value="C:plasma membrane"/>
    <property type="evidence" value="ECO:0007669"/>
    <property type="project" value="UniProtKB-SubCell"/>
</dbReference>
<dbReference type="InterPro" id="IPR003439">
    <property type="entry name" value="ABC_transporter-like_ATP-bd"/>
</dbReference>
<dbReference type="GO" id="GO:0015031">
    <property type="term" value="P:protein transport"/>
    <property type="evidence" value="ECO:0007669"/>
    <property type="project" value="UniProtKB-KW"/>
</dbReference>
<dbReference type="OrthoDB" id="9808328at2"/>
<evidence type="ECO:0000256" key="10">
    <source>
        <dbReference type="ARBA" id="ARBA00043264"/>
    </source>
</evidence>
<sequence length="721" mass="76623">MTAAVGTQPMPQARRRKVPTVLQFEAVECGAACLAMILARQGRFVPVELLRSLCGVTRDGAKASNILKAARSFGLEARGFRKEPGELGTLTMPVILHWNFEHFVVLEGIRGRRCWINDPATGRRVIGTDELDRAFTGVVLTFARTEAFRPGGKAAGAAAMLWRRLAAASGALTLIALLAVCLVATGLVLPAAIRVFVDGILVAGQSHWLPVVIGGLAVTALVRAGLILVEQSLLVRLNTRIAVSGAGRLVWHLLRLPIAFFMQRHAAEIADRINTNDETARLLSTEVSQTVLKLVEVLLYGLVLVVMAPVAGLAVWAMAIPNLLVLWLFSDRLRRTAETLRLRESRLVAHTAGIIQNIETIRASGREAAAFRKWAGLHAQVSNHLRRNAIEEAVFGALPVLLRGLSGAGVVALGGWSVLEGRFTLGDFLAFQTLSASFLAPLGAFLALGPDLANVRTGLMRAEDAMRYPVPPEPDTDSISGPAAGGLAVSGLSFGYSPLDPPLVEGIDLTVTPGASVALVGLSGSGKSTLGRLICGLLEPRGGDILLDGRALRSVPKLERANQIAYVDQEIFLFEGTVRDNLTLWLSSAPDADLLRALDDAALLDDILARPGGLSAPVAEGGANFSGGQRQRLEIARALVSDPAVIVLDEATAALDPEVEAQVVDRLSRRGITQVVIAHRLSTIRDAGEIIVLERGRIVERGTHDGLLARGGAYTALVGAT</sequence>
<dbReference type="GO" id="GO:0006508">
    <property type="term" value="P:proteolysis"/>
    <property type="evidence" value="ECO:0007669"/>
    <property type="project" value="InterPro"/>
</dbReference>
<comment type="subcellular location">
    <subcellularLocation>
        <location evidence="1">Cell membrane</location>
        <topology evidence="1">Multi-pass membrane protein</topology>
    </subcellularLocation>
</comment>
<reference evidence="15 16" key="1">
    <citation type="submission" date="2019-04" db="EMBL/GenBank/DDBJ databases">
        <title>Draft genome sequence of Youngimonas vesicularis.</title>
        <authorList>
            <person name="Hameed A."/>
        </authorList>
    </citation>
    <scope>NUCLEOTIDE SEQUENCE [LARGE SCALE GENOMIC DNA]</scope>
    <source>
        <strain evidence="15 16">CC-AMW-E</strain>
    </source>
</reference>
<dbReference type="InterPro" id="IPR003593">
    <property type="entry name" value="AAA+_ATPase"/>
</dbReference>
<dbReference type="AlphaFoldDB" id="A0A4S3M7Q4"/>
<evidence type="ECO:0000256" key="9">
    <source>
        <dbReference type="ARBA" id="ARBA00023136"/>
    </source>
</evidence>
<keyword evidence="2" id="KW-0813">Transport</keyword>
<dbReference type="PROSITE" id="PS50990">
    <property type="entry name" value="PEPTIDASE_C39"/>
    <property type="match status" value="1"/>
</dbReference>
<dbReference type="InterPro" id="IPR017871">
    <property type="entry name" value="ABC_transporter-like_CS"/>
</dbReference>
<dbReference type="PANTHER" id="PTHR24221">
    <property type="entry name" value="ATP-BINDING CASSETTE SUB-FAMILY B"/>
    <property type="match status" value="1"/>
</dbReference>
<dbReference type="InterPro" id="IPR027417">
    <property type="entry name" value="P-loop_NTPase"/>
</dbReference>
<dbReference type="GO" id="GO:0008233">
    <property type="term" value="F:peptidase activity"/>
    <property type="evidence" value="ECO:0007669"/>
    <property type="project" value="InterPro"/>
</dbReference>
<evidence type="ECO:0000259" key="14">
    <source>
        <dbReference type="PROSITE" id="PS50990"/>
    </source>
</evidence>
<gene>
    <name evidence="15" type="ORF">E7681_14285</name>
</gene>
<dbReference type="FunFam" id="3.40.50.300:FF:000299">
    <property type="entry name" value="ABC transporter ATP-binding protein/permease"/>
    <property type="match status" value="1"/>
</dbReference>
<dbReference type="Gene3D" id="1.20.1560.10">
    <property type="entry name" value="ABC transporter type 1, transmembrane domain"/>
    <property type="match status" value="1"/>
</dbReference>
<evidence type="ECO:0000259" key="13">
    <source>
        <dbReference type="PROSITE" id="PS50929"/>
    </source>
</evidence>
<dbReference type="PROSITE" id="PS50929">
    <property type="entry name" value="ABC_TM1F"/>
    <property type="match status" value="1"/>
</dbReference>
<dbReference type="GO" id="GO:0140359">
    <property type="term" value="F:ABC-type transporter activity"/>
    <property type="evidence" value="ECO:0007669"/>
    <property type="project" value="InterPro"/>
</dbReference>
<protein>
    <submittedName>
        <fullName evidence="15">ATP-binding cassette domain-containing protein</fullName>
    </submittedName>
</protein>
<evidence type="ECO:0000256" key="3">
    <source>
        <dbReference type="ARBA" id="ARBA00022475"/>
    </source>
</evidence>
<evidence type="ECO:0000259" key="12">
    <source>
        <dbReference type="PROSITE" id="PS50893"/>
    </source>
</evidence>
<dbReference type="PROSITE" id="PS00211">
    <property type="entry name" value="ABC_TRANSPORTER_1"/>
    <property type="match status" value="1"/>
</dbReference>
<dbReference type="GO" id="GO:0043213">
    <property type="term" value="P:bacteriocin transport"/>
    <property type="evidence" value="ECO:0007669"/>
    <property type="project" value="UniProtKB-KW"/>
</dbReference>
<dbReference type="Pfam" id="PF00664">
    <property type="entry name" value="ABC_membrane"/>
    <property type="match status" value="1"/>
</dbReference>
<evidence type="ECO:0000256" key="8">
    <source>
        <dbReference type="ARBA" id="ARBA00022989"/>
    </source>
</evidence>
<dbReference type="Proteomes" id="UP000306113">
    <property type="component" value="Unassembled WGS sequence"/>
</dbReference>
<name>A0A4S3M7Q4_9RHOB</name>
<feature type="transmembrane region" description="Helical" evidence="11">
    <location>
        <begin position="208"/>
        <end position="229"/>
    </location>
</feature>
<dbReference type="InterPro" id="IPR011527">
    <property type="entry name" value="ABC1_TM_dom"/>
</dbReference>
<dbReference type="Gene3D" id="3.90.70.10">
    <property type="entry name" value="Cysteine proteinases"/>
    <property type="match status" value="1"/>
</dbReference>
<dbReference type="InterPro" id="IPR036640">
    <property type="entry name" value="ABC1_TM_sf"/>
</dbReference>
<evidence type="ECO:0000313" key="16">
    <source>
        <dbReference type="Proteomes" id="UP000306113"/>
    </source>
</evidence>
<evidence type="ECO:0000256" key="2">
    <source>
        <dbReference type="ARBA" id="ARBA00022448"/>
    </source>
</evidence>
<keyword evidence="16" id="KW-1185">Reference proteome</keyword>
<keyword evidence="3" id="KW-1003">Cell membrane</keyword>
<evidence type="ECO:0000256" key="6">
    <source>
        <dbReference type="ARBA" id="ARBA00022840"/>
    </source>
</evidence>
<dbReference type="InterPro" id="IPR005074">
    <property type="entry name" value="Peptidase_C39"/>
</dbReference>
<keyword evidence="4 11" id="KW-0812">Transmembrane</keyword>
<feature type="domain" description="ABC transmembrane type-1" evidence="13">
    <location>
        <begin position="174"/>
        <end position="454"/>
    </location>
</feature>
<dbReference type="GO" id="GO:0016887">
    <property type="term" value="F:ATP hydrolysis activity"/>
    <property type="evidence" value="ECO:0007669"/>
    <property type="project" value="InterPro"/>
</dbReference>
<accession>A0A4S3M7Q4</accession>